<comment type="subcellular location">
    <subcellularLocation>
        <location evidence="1">Cell inner membrane</location>
        <topology evidence="1">Single-pass membrane protein</topology>
    </subcellularLocation>
</comment>
<comment type="similarity">
    <text evidence="2">Belongs to the GSP J family.</text>
</comment>
<evidence type="ECO:0000313" key="11">
    <source>
        <dbReference type="EMBL" id="PMM40769.1"/>
    </source>
</evidence>
<keyword evidence="5" id="KW-0488">Methylation</keyword>
<evidence type="ECO:0000256" key="6">
    <source>
        <dbReference type="ARBA" id="ARBA00022519"/>
    </source>
</evidence>
<dbReference type="GO" id="GO:0005886">
    <property type="term" value="C:plasma membrane"/>
    <property type="evidence" value="ECO:0007669"/>
    <property type="project" value="UniProtKB-SubCell"/>
</dbReference>
<dbReference type="AlphaFoldDB" id="A0A2N7JJQ5"/>
<dbReference type="InterPro" id="IPR010055">
    <property type="entry name" value="T2SS_protein-GspJ"/>
</dbReference>
<dbReference type="GO" id="GO:0015627">
    <property type="term" value="C:type II protein secretion system complex"/>
    <property type="evidence" value="ECO:0007669"/>
    <property type="project" value="InterPro"/>
</dbReference>
<dbReference type="NCBIfam" id="TIGR01711">
    <property type="entry name" value="gspJ"/>
    <property type="match status" value="1"/>
</dbReference>
<dbReference type="EMBL" id="MCZF01000296">
    <property type="protein sequence ID" value="PMM40769.1"/>
    <property type="molecule type" value="Genomic_DNA"/>
</dbReference>
<evidence type="ECO:0000256" key="9">
    <source>
        <dbReference type="ARBA" id="ARBA00023136"/>
    </source>
</evidence>
<dbReference type="Pfam" id="PF07963">
    <property type="entry name" value="N_methyl"/>
    <property type="match status" value="1"/>
</dbReference>
<dbReference type="InterPro" id="IPR012902">
    <property type="entry name" value="N_methyl_site"/>
</dbReference>
<sequence>MLLNKSMSLSKNGSLNKSKPLSKNGSLSKSMASTKAFSNCMPFKQGLPSKGRGFTLIEVLVSIAIFATLSMAAYQVVNQVQRSNEISIERSARLNQLQRSLVILDNDFRQMAARQFRTNGEEASSKLILMKEYLLDSDSIGIMFTRLGWHNPQQQFPRGEVTKVGYRIKEETLERVWWRYPDTPAGQQGVITPLLDDVESLEFEFYDGSRWGKEWQTDKSLPKAVRLKLTLKDYGEIERVYLTPSGTLDQADDADDSSNSEGNNG</sequence>
<keyword evidence="8" id="KW-1133">Transmembrane helix</keyword>
<keyword evidence="4" id="KW-1003">Cell membrane</keyword>
<feature type="region of interest" description="Disordered" evidence="10">
    <location>
        <begin position="245"/>
        <end position="265"/>
    </location>
</feature>
<dbReference type="GO" id="GO:0015628">
    <property type="term" value="P:protein secretion by the type II secretion system"/>
    <property type="evidence" value="ECO:0007669"/>
    <property type="project" value="InterPro"/>
</dbReference>
<evidence type="ECO:0000256" key="8">
    <source>
        <dbReference type="ARBA" id="ARBA00022989"/>
    </source>
</evidence>
<evidence type="ECO:0000256" key="5">
    <source>
        <dbReference type="ARBA" id="ARBA00022481"/>
    </source>
</evidence>
<dbReference type="NCBIfam" id="TIGR02532">
    <property type="entry name" value="IV_pilin_GFxxxE"/>
    <property type="match status" value="1"/>
</dbReference>
<keyword evidence="7" id="KW-0812">Transmembrane</keyword>
<evidence type="ECO:0000256" key="10">
    <source>
        <dbReference type="SAM" id="MobiDB-lite"/>
    </source>
</evidence>
<proteinExistence type="inferred from homology"/>
<dbReference type="SUPFAM" id="SSF54523">
    <property type="entry name" value="Pili subunits"/>
    <property type="match status" value="1"/>
</dbReference>
<evidence type="ECO:0000256" key="4">
    <source>
        <dbReference type="ARBA" id="ARBA00022475"/>
    </source>
</evidence>
<evidence type="ECO:0000256" key="2">
    <source>
        <dbReference type="ARBA" id="ARBA00011084"/>
    </source>
</evidence>
<evidence type="ECO:0000256" key="1">
    <source>
        <dbReference type="ARBA" id="ARBA00004377"/>
    </source>
</evidence>
<dbReference type="Gene3D" id="2.10.70.20">
    <property type="entry name" value="gspk-gspi-gspj complex like domains"/>
    <property type="match status" value="1"/>
</dbReference>
<dbReference type="InterPro" id="IPR051621">
    <property type="entry name" value="T2SS_protein_J"/>
</dbReference>
<accession>A0A2N7JJQ5</accession>
<gene>
    <name evidence="11" type="ORF">BCT54_11705</name>
</gene>
<name>A0A2N7JJQ5_VIBSP</name>
<protein>
    <recommendedName>
        <fullName evidence="3">Type II secretion system protein J</fullName>
    </recommendedName>
</protein>
<comment type="caution">
    <text evidence="11">The sequence shown here is derived from an EMBL/GenBank/DDBJ whole genome shotgun (WGS) entry which is preliminary data.</text>
</comment>
<reference evidence="12" key="1">
    <citation type="submission" date="2016-07" db="EMBL/GenBank/DDBJ databases">
        <title>Nontailed viruses are major unrecognized killers of bacteria in the ocean.</title>
        <authorList>
            <person name="Kauffman K."/>
            <person name="Hussain F."/>
            <person name="Yang J."/>
            <person name="Arevalo P."/>
            <person name="Brown J."/>
            <person name="Cutler M."/>
            <person name="Kelly L."/>
            <person name="Polz M.F."/>
        </authorList>
    </citation>
    <scope>NUCLEOTIDE SEQUENCE [LARGE SCALE GENOMIC DNA]</scope>
    <source>
        <strain evidence="12">10N.261.48.B5</strain>
    </source>
</reference>
<dbReference type="PANTHER" id="PTHR39583:SF2">
    <property type="entry name" value="TYPE II SECRETION SYSTEM PROTEIN J"/>
    <property type="match status" value="1"/>
</dbReference>
<dbReference type="Gene3D" id="3.10.610.10">
    <property type="entry name" value="GSPII I/J protein-like"/>
    <property type="match status" value="1"/>
</dbReference>
<evidence type="ECO:0000256" key="7">
    <source>
        <dbReference type="ARBA" id="ARBA00022692"/>
    </source>
</evidence>
<keyword evidence="6" id="KW-0997">Cell inner membrane</keyword>
<evidence type="ECO:0000256" key="3">
    <source>
        <dbReference type="ARBA" id="ARBA00021539"/>
    </source>
</evidence>
<dbReference type="PANTHER" id="PTHR39583">
    <property type="entry name" value="TYPE II SECRETION SYSTEM PROTEIN J-RELATED"/>
    <property type="match status" value="1"/>
</dbReference>
<organism evidence="11 12">
    <name type="scientific">Vibrio splendidus</name>
    <dbReference type="NCBI Taxonomy" id="29497"/>
    <lineage>
        <taxon>Bacteria</taxon>
        <taxon>Pseudomonadati</taxon>
        <taxon>Pseudomonadota</taxon>
        <taxon>Gammaproteobacteria</taxon>
        <taxon>Vibrionales</taxon>
        <taxon>Vibrionaceae</taxon>
        <taxon>Vibrio</taxon>
    </lineage>
</organism>
<dbReference type="Pfam" id="PF11612">
    <property type="entry name" value="T2SSJ"/>
    <property type="match status" value="1"/>
</dbReference>
<dbReference type="Proteomes" id="UP000235533">
    <property type="component" value="Unassembled WGS sequence"/>
</dbReference>
<keyword evidence="9" id="KW-0472">Membrane</keyword>
<feature type="region of interest" description="Disordered" evidence="10">
    <location>
        <begin position="1"/>
        <end position="27"/>
    </location>
</feature>
<evidence type="ECO:0000313" key="12">
    <source>
        <dbReference type="Proteomes" id="UP000235533"/>
    </source>
</evidence>
<dbReference type="InterPro" id="IPR045584">
    <property type="entry name" value="Pilin-like"/>
</dbReference>
<dbReference type="PROSITE" id="PS00409">
    <property type="entry name" value="PROKAR_NTER_METHYL"/>
    <property type="match status" value="1"/>
</dbReference>